<dbReference type="EMBL" id="LIAW01000020">
    <property type="protein sequence ID" value="KRO33071.1"/>
    <property type="molecule type" value="Genomic_DNA"/>
</dbReference>
<feature type="region of interest" description="Disordered" evidence="1">
    <location>
        <begin position="1"/>
        <end position="27"/>
    </location>
</feature>
<evidence type="ECO:0000256" key="1">
    <source>
        <dbReference type="SAM" id="MobiDB-lite"/>
    </source>
</evidence>
<dbReference type="AlphaFoldDB" id="A0A0R2P4S8"/>
<feature type="compositionally biased region" description="Basic and acidic residues" evidence="1">
    <location>
        <begin position="8"/>
        <end position="27"/>
    </location>
</feature>
<accession>A0A0R2P4S8</accession>
<sequence length="220" mass="24415">MKRLNTLSKDRKDRANAQSGADKEHSFSVENSAEFSIGANPLSREISRKVLSNIESRISGFLQISPLKISRGERTSISYTVNAVKDWTSSSSSAWGNPSAVGLALSSHGEIQSVLHELDFIPSNLNGCEGVADDQEFLEVFNAGVHKTVEEQYPQSRRKKKSGESAHLISIIEFKEEKKNQKGQSGEKIESISRRSKNFFIQSFSSQSPNLSRNGSHFHE</sequence>
<comment type="caution">
    <text evidence="2">The sequence shown here is derived from an EMBL/GenBank/DDBJ whole genome shotgun (WGS) entry which is preliminary data.</text>
</comment>
<reference evidence="2 3" key="1">
    <citation type="submission" date="2015-10" db="EMBL/GenBank/DDBJ databases">
        <title>Metagenome-Assembled Genomes uncover a global brackish microbiome.</title>
        <authorList>
            <person name="Hugerth L.W."/>
            <person name="Larsson J."/>
            <person name="Alneberg J."/>
            <person name="Lindh M.V."/>
            <person name="Legrand C."/>
            <person name="Pinhassi J."/>
            <person name="Andersson A.F."/>
        </authorList>
    </citation>
    <scope>NUCLEOTIDE SEQUENCE [LARGE SCALE GENOMIC DNA]</scope>
    <source>
        <strain evidence="2">BACL2 MAG-121001-bin67</strain>
    </source>
</reference>
<evidence type="ECO:0000313" key="3">
    <source>
        <dbReference type="Proteomes" id="UP000053349"/>
    </source>
</evidence>
<evidence type="ECO:0000313" key="2">
    <source>
        <dbReference type="EMBL" id="KRO33071.1"/>
    </source>
</evidence>
<protein>
    <submittedName>
        <fullName evidence="2">Uncharacterized protein</fullName>
    </submittedName>
</protein>
<dbReference type="Proteomes" id="UP000053349">
    <property type="component" value="Unassembled WGS sequence"/>
</dbReference>
<proteinExistence type="predicted"/>
<organism evidence="2 3">
    <name type="scientific">Actinobacteria bacterium BACL2 MAG-121001-bin67</name>
    <dbReference type="NCBI Taxonomy" id="1655572"/>
    <lineage>
        <taxon>Bacteria</taxon>
        <taxon>Bacillati</taxon>
        <taxon>Actinomycetota</taxon>
        <taxon>Actinomycetes</taxon>
        <taxon>Actinomycetes incertae sedis</taxon>
        <taxon>ac1 cluster</taxon>
    </lineage>
</organism>
<name>A0A0R2P4S8_9ACTN</name>
<gene>
    <name evidence="2" type="ORF">ABR64_06260</name>
</gene>